<dbReference type="EMBL" id="KN835315">
    <property type="protein sequence ID" value="KIK40118.1"/>
    <property type="molecule type" value="Genomic_DNA"/>
</dbReference>
<keyword evidence="2" id="KW-1185">Reference proteome</keyword>
<evidence type="ECO:0000313" key="1">
    <source>
        <dbReference type="EMBL" id="KIK40118.1"/>
    </source>
</evidence>
<dbReference type="Proteomes" id="UP000054485">
    <property type="component" value="Unassembled WGS sequence"/>
</dbReference>
<name>A0A0D0B8Q2_9AGAM</name>
<sequence>MLNNCYAHSPRNEDLRLLLLRMKTTSISSCARNHALLPLDQLGLHYMHMPLTLKLWRLEFSRPVGDIISSLALIICHRMISDRSALSASASSTSVTRIQRIVHRHEQ</sequence>
<evidence type="ECO:0000313" key="2">
    <source>
        <dbReference type="Proteomes" id="UP000054485"/>
    </source>
</evidence>
<reference evidence="1 2" key="1">
    <citation type="submission" date="2014-04" db="EMBL/GenBank/DDBJ databases">
        <authorList>
            <consortium name="DOE Joint Genome Institute"/>
            <person name="Kuo A."/>
            <person name="Ruytinx J."/>
            <person name="Rineau F."/>
            <person name="Colpaert J."/>
            <person name="Kohler A."/>
            <person name="Nagy L.G."/>
            <person name="Floudas D."/>
            <person name="Copeland A."/>
            <person name="Barry K.W."/>
            <person name="Cichocki N."/>
            <person name="Veneault-Fourrey C."/>
            <person name="LaButti K."/>
            <person name="Lindquist E.A."/>
            <person name="Lipzen A."/>
            <person name="Lundell T."/>
            <person name="Morin E."/>
            <person name="Murat C."/>
            <person name="Sun H."/>
            <person name="Tunlid A."/>
            <person name="Henrissat B."/>
            <person name="Grigoriev I.V."/>
            <person name="Hibbett D.S."/>
            <person name="Martin F."/>
            <person name="Nordberg H.P."/>
            <person name="Cantor M.N."/>
            <person name="Hua S.X."/>
        </authorList>
    </citation>
    <scope>NUCLEOTIDE SEQUENCE [LARGE SCALE GENOMIC DNA]</scope>
    <source>
        <strain evidence="1 2">UH-Slu-Lm8-n1</strain>
    </source>
</reference>
<protein>
    <submittedName>
        <fullName evidence="1">Unplaced genomic scaffold CY34scaffold_184, whole genome shotgun sequence</fullName>
    </submittedName>
</protein>
<dbReference type="HOGENOM" id="CLU_2211710_0_0_1"/>
<dbReference type="AlphaFoldDB" id="A0A0D0B8Q2"/>
<dbReference type="InParanoid" id="A0A0D0B8Q2"/>
<accession>A0A0D0B8Q2</accession>
<organism evidence="1 2">
    <name type="scientific">Suillus luteus UH-Slu-Lm8-n1</name>
    <dbReference type="NCBI Taxonomy" id="930992"/>
    <lineage>
        <taxon>Eukaryota</taxon>
        <taxon>Fungi</taxon>
        <taxon>Dikarya</taxon>
        <taxon>Basidiomycota</taxon>
        <taxon>Agaricomycotina</taxon>
        <taxon>Agaricomycetes</taxon>
        <taxon>Agaricomycetidae</taxon>
        <taxon>Boletales</taxon>
        <taxon>Suillineae</taxon>
        <taxon>Suillaceae</taxon>
        <taxon>Suillus</taxon>
    </lineage>
</organism>
<gene>
    <name evidence="1" type="ORF">CY34DRAFT_807547</name>
</gene>
<reference evidence="2" key="2">
    <citation type="submission" date="2015-01" db="EMBL/GenBank/DDBJ databases">
        <title>Evolutionary Origins and Diversification of the Mycorrhizal Mutualists.</title>
        <authorList>
            <consortium name="DOE Joint Genome Institute"/>
            <consortium name="Mycorrhizal Genomics Consortium"/>
            <person name="Kohler A."/>
            <person name="Kuo A."/>
            <person name="Nagy L.G."/>
            <person name="Floudas D."/>
            <person name="Copeland A."/>
            <person name="Barry K.W."/>
            <person name="Cichocki N."/>
            <person name="Veneault-Fourrey C."/>
            <person name="LaButti K."/>
            <person name="Lindquist E.A."/>
            <person name="Lipzen A."/>
            <person name="Lundell T."/>
            <person name="Morin E."/>
            <person name="Murat C."/>
            <person name="Riley R."/>
            <person name="Ohm R."/>
            <person name="Sun H."/>
            <person name="Tunlid A."/>
            <person name="Henrissat B."/>
            <person name="Grigoriev I.V."/>
            <person name="Hibbett D.S."/>
            <person name="Martin F."/>
        </authorList>
    </citation>
    <scope>NUCLEOTIDE SEQUENCE [LARGE SCALE GENOMIC DNA]</scope>
    <source>
        <strain evidence="2">UH-Slu-Lm8-n1</strain>
    </source>
</reference>
<proteinExistence type="predicted"/>